<dbReference type="AlphaFoldDB" id="A0A366MVW9"/>
<dbReference type="Proteomes" id="UP000252669">
    <property type="component" value="Unassembled WGS sequence"/>
</dbReference>
<dbReference type="RefSeq" id="WP_113893338.1">
    <property type="nucleotide sequence ID" value="NZ_JANJGA010000007.1"/>
</dbReference>
<feature type="domain" description="EF-hand" evidence="1">
    <location>
        <begin position="190"/>
        <end position="206"/>
    </location>
</feature>
<name>A0A366MVW9_9BACT</name>
<dbReference type="InterPro" id="IPR011992">
    <property type="entry name" value="EF-hand-dom_pair"/>
</dbReference>
<dbReference type="SUPFAM" id="SSF47473">
    <property type="entry name" value="EF-hand"/>
    <property type="match status" value="1"/>
</dbReference>
<proteinExistence type="predicted"/>
<organism evidence="2 3">
    <name type="scientific">Aliarcobacter vitoriensis</name>
    <dbReference type="NCBI Taxonomy" id="2011099"/>
    <lineage>
        <taxon>Bacteria</taxon>
        <taxon>Pseudomonadati</taxon>
        <taxon>Campylobacterota</taxon>
        <taxon>Epsilonproteobacteria</taxon>
        <taxon>Campylobacterales</taxon>
        <taxon>Arcobacteraceae</taxon>
        <taxon>Aliarcobacter</taxon>
    </lineage>
</organism>
<keyword evidence="3" id="KW-1185">Reference proteome</keyword>
<protein>
    <recommendedName>
        <fullName evidence="1">EF-hand domain-containing protein</fullName>
    </recommendedName>
</protein>
<evidence type="ECO:0000259" key="1">
    <source>
        <dbReference type="Pfam" id="PF13202"/>
    </source>
</evidence>
<gene>
    <name evidence="2" type="ORF">CRU91_03245</name>
</gene>
<evidence type="ECO:0000313" key="3">
    <source>
        <dbReference type="Proteomes" id="UP000252669"/>
    </source>
</evidence>
<comment type="caution">
    <text evidence="2">The sequence shown here is derived from an EMBL/GenBank/DDBJ whole genome shotgun (WGS) entry which is preliminary data.</text>
</comment>
<sequence length="338" mass="39392">MEILLNGTVFKSYNLKNKNHSETQKSFEENLQNKTQKAYQTSINFSENRSKTVFTDPINGKKVSVNLENRTILKLENNFGIDNITKDESGNIHLSGEAQNFVSAWFTDIAYIREFLKADINQDGKLSQFEYSNTKNGFSILQSLNFKKNSLEVINEVFDSYIKSNSQNNMYRYEDSIIAIDDELNHTLNMDSNFDGKITLEEYYNMSYSKNEKIVDEIKAQWITSKYFQKLLPSNIVESLVYNYFQEALNYALDSMEKQESINSDNWQEIRARNHLKYDEEKGLQINLENSYNIGKIKKKHKDSHLAENLAQFIFMMIQAEAGINEKGSEEEITKQQF</sequence>
<dbReference type="OrthoDB" id="5325212at2"/>
<dbReference type="GO" id="GO:0005509">
    <property type="term" value="F:calcium ion binding"/>
    <property type="evidence" value="ECO:0007669"/>
    <property type="project" value="InterPro"/>
</dbReference>
<dbReference type="EMBL" id="PDKB01000004">
    <property type="protein sequence ID" value="RBQ29629.1"/>
    <property type="molecule type" value="Genomic_DNA"/>
</dbReference>
<accession>A0A366MVW9</accession>
<dbReference type="InterPro" id="IPR002048">
    <property type="entry name" value="EF_hand_dom"/>
</dbReference>
<feature type="domain" description="EF-hand" evidence="1">
    <location>
        <begin position="112"/>
        <end position="131"/>
    </location>
</feature>
<dbReference type="InterPro" id="IPR018247">
    <property type="entry name" value="EF_Hand_1_Ca_BS"/>
</dbReference>
<evidence type="ECO:0000313" key="2">
    <source>
        <dbReference type="EMBL" id="RBQ29629.1"/>
    </source>
</evidence>
<dbReference type="Pfam" id="PF13202">
    <property type="entry name" value="EF-hand_5"/>
    <property type="match status" value="2"/>
</dbReference>
<dbReference type="PROSITE" id="PS00018">
    <property type="entry name" value="EF_HAND_1"/>
    <property type="match status" value="1"/>
</dbReference>
<reference evidence="2 3" key="1">
    <citation type="submission" date="2017-10" db="EMBL/GenBank/DDBJ databases">
        <title>Genomics of the genus Arcobacter.</title>
        <authorList>
            <person name="Perez-Cataluna A."/>
            <person name="Figueras M.J."/>
        </authorList>
    </citation>
    <scope>NUCLEOTIDE SEQUENCE [LARGE SCALE GENOMIC DNA]</scope>
    <source>
        <strain evidence="2 3">CECT 9230</strain>
    </source>
</reference>